<feature type="transmembrane region" description="Helical" evidence="7">
    <location>
        <begin position="154"/>
        <end position="178"/>
    </location>
</feature>
<feature type="domain" description="Phage shock protein PspC N-terminal" evidence="8">
    <location>
        <begin position="122"/>
        <end position="180"/>
    </location>
</feature>
<dbReference type="PANTHER" id="PTHR33885:SF3">
    <property type="entry name" value="PHAGE SHOCK PROTEIN C"/>
    <property type="match status" value="1"/>
</dbReference>
<evidence type="ECO:0000256" key="3">
    <source>
        <dbReference type="ARBA" id="ARBA00022692"/>
    </source>
</evidence>
<dbReference type="PANTHER" id="PTHR33885">
    <property type="entry name" value="PHAGE SHOCK PROTEIN C"/>
    <property type="match status" value="1"/>
</dbReference>
<feature type="transmembrane region" description="Helical" evidence="7">
    <location>
        <begin position="226"/>
        <end position="245"/>
    </location>
</feature>
<evidence type="ECO:0000259" key="9">
    <source>
        <dbReference type="Pfam" id="PF22571"/>
    </source>
</evidence>
<evidence type="ECO:0000256" key="4">
    <source>
        <dbReference type="ARBA" id="ARBA00022989"/>
    </source>
</evidence>
<comment type="subcellular location">
    <subcellularLocation>
        <location evidence="1">Cell membrane</location>
        <topology evidence="1">Single-pass membrane protein</topology>
    </subcellularLocation>
</comment>
<evidence type="ECO:0000256" key="2">
    <source>
        <dbReference type="ARBA" id="ARBA00022475"/>
    </source>
</evidence>
<feature type="compositionally biased region" description="Acidic residues" evidence="6">
    <location>
        <begin position="84"/>
        <end position="95"/>
    </location>
</feature>
<dbReference type="Pfam" id="PF22571">
    <property type="entry name" value="LiaI-LiaF-TM_PspC"/>
    <property type="match status" value="1"/>
</dbReference>
<evidence type="ECO:0000259" key="8">
    <source>
        <dbReference type="Pfam" id="PF04024"/>
    </source>
</evidence>
<feature type="region of interest" description="Disordered" evidence="6">
    <location>
        <begin position="82"/>
        <end position="120"/>
    </location>
</feature>
<keyword evidence="2" id="KW-1003">Cell membrane</keyword>
<feature type="domain" description="PspC-related transmembrane region" evidence="9">
    <location>
        <begin position="220"/>
        <end position="360"/>
    </location>
</feature>
<evidence type="ECO:0000256" key="1">
    <source>
        <dbReference type="ARBA" id="ARBA00004162"/>
    </source>
</evidence>
<dbReference type="AlphaFoldDB" id="J9D1U4"/>
<comment type="caution">
    <text evidence="10">The sequence shown here is derived from an EMBL/GenBank/DDBJ whole genome shotgun (WGS) entry which is preliminary data.</text>
</comment>
<keyword evidence="5 7" id="KW-0472">Membrane</keyword>
<evidence type="ECO:0000313" key="10">
    <source>
        <dbReference type="EMBL" id="EJX06536.1"/>
    </source>
</evidence>
<feature type="transmembrane region" description="Helical" evidence="7">
    <location>
        <begin position="343"/>
        <end position="362"/>
    </location>
</feature>
<evidence type="ECO:0000256" key="7">
    <source>
        <dbReference type="SAM" id="Phobius"/>
    </source>
</evidence>
<dbReference type="EMBL" id="AMCI01001128">
    <property type="protein sequence ID" value="EJX06536.1"/>
    <property type="molecule type" value="Genomic_DNA"/>
</dbReference>
<organism evidence="10">
    <name type="scientific">gut metagenome</name>
    <dbReference type="NCBI Taxonomy" id="749906"/>
    <lineage>
        <taxon>unclassified sequences</taxon>
        <taxon>metagenomes</taxon>
        <taxon>organismal metagenomes</taxon>
    </lineage>
</organism>
<feature type="compositionally biased region" description="Basic and acidic residues" evidence="6">
    <location>
        <begin position="96"/>
        <end position="114"/>
    </location>
</feature>
<gene>
    <name evidence="10" type="ORF">EVA_05359</name>
</gene>
<dbReference type="InterPro" id="IPR054321">
    <property type="entry name" value="PspC-rel_TM"/>
</dbReference>
<keyword evidence="4 7" id="KW-1133">Transmembrane helix</keyword>
<evidence type="ECO:0000256" key="5">
    <source>
        <dbReference type="ARBA" id="ARBA00023136"/>
    </source>
</evidence>
<name>J9D1U4_9ZZZZ</name>
<dbReference type="InterPro" id="IPR052027">
    <property type="entry name" value="PspC"/>
</dbReference>
<protein>
    <submittedName>
        <fullName evidence="10">Membrane protein containing PspC domain protein</fullName>
    </submittedName>
</protein>
<sequence length="578" mass="66679">MKKNITINLFGQLYHIDEDAYELLQKYEANMRRYFSNKDGGEEIIDDIEHRIAELLTELQAQGNEAIDITQIELIIHRIGNPEEISEENEDEENEKGETTAEHQTDTQSDRQTETPRPQYAKRLYRDTQDAMLGGVTSGIAQYFGIQDPILLRLFWVILFFVSVSTALLVYILLWIIIPPATTPEQRLQMCGKPVNPQTLNEELLKEAQQYQHNGNQPPKHPLVRFLNAILSFSVFLLKVFLLFIGGGALIILFLVLIAFITFLIGGPGFSFSLGNAGMGRIMSNMDMNEIFLVQTLQLHTWQFCTILAGILVICGFPAFLLLRRLVQRDYRPSSTKARICYLIIWLAAIAISVGLATHTAFDIHHQLETHKRESNTRNNIYLTAESWAFLEENYWHLIQLQNTWEGVTRTCEHMFYPNHYKRYLSFVSRSHSDVMKCQVERQVDIEPGIYRLEAIVNTNGEGCCLYHQDKVNGERIFTPIPFTNDSTIKIKNMPWNIACQHDYFTKATDAANWQGVQERSNQREWCFIQSEPFQHDGGTLRYGITNDTQLTHRPWTGNKFAVYDMVVRKVNAPKSKR</sequence>
<feature type="transmembrane region" description="Helical" evidence="7">
    <location>
        <begin position="299"/>
        <end position="323"/>
    </location>
</feature>
<dbReference type="GO" id="GO:0005886">
    <property type="term" value="C:plasma membrane"/>
    <property type="evidence" value="ECO:0007669"/>
    <property type="project" value="UniProtKB-SubCell"/>
</dbReference>
<evidence type="ECO:0000256" key="6">
    <source>
        <dbReference type="SAM" id="MobiDB-lite"/>
    </source>
</evidence>
<dbReference type="InterPro" id="IPR007168">
    <property type="entry name" value="Phageshock_PspC_N"/>
</dbReference>
<accession>J9D1U4</accession>
<proteinExistence type="predicted"/>
<dbReference type="Pfam" id="PF04024">
    <property type="entry name" value="PspC"/>
    <property type="match status" value="1"/>
</dbReference>
<reference evidence="10" key="1">
    <citation type="journal article" date="2012" name="PLoS ONE">
        <title>Gene sets for utilization of primary and secondary nutrition supplies in the distal gut of endangered iberian lynx.</title>
        <authorList>
            <person name="Alcaide M."/>
            <person name="Messina E."/>
            <person name="Richter M."/>
            <person name="Bargiela R."/>
            <person name="Peplies J."/>
            <person name="Huws S.A."/>
            <person name="Newbold C.J."/>
            <person name="Golyshin P.N."/>
            <person name="Simon M.A."/>
            <person name="Lopez G."/>
            <person name="Yakimov M.M."/>
            <person name="Ferrer M."/>
        </authorList>
    </citation>
    <scope>NUCLEOTIDE SEQUENCE</scope>
</reference>
<keyword evidence="3 7" id="KW-0812">Transmembrane</keyword>
<feature type="transmembrane region" description="Helical" evidence="7">
    <location>
        <begin position="252"/>
        <end position="279"/>
    </location>
</feature>